<evidence type="ECO:0000313" key="5">
    <source>
        <dbReference type="Proteomes" id="UP000030143"/>
    </source>
</evidence>
<dbReference type="HOGENOM" id="CLU_696575_0_0_1"/>
<proteinExistence type="predicted"/>
<reference evidence="4 5" key="1">
    <citation type="journal article" date="2015" name="Mol. Plant Microbe Interact.">
        <title>Genome, transcriptome, and functional analyses of Penicillium expansum provide new insights into secondary metabolism and pathogenicity.</title>
        <authorList>
            <person name="Ballester A.R."/>
            <person name="Marcet-Houben M."/>
            <person name="Levin E."/>
            <person name="Sela N."/>
            <person name="Selma-Lazaro C."/>
            <person name="Carmona L."/>
            <person name="Wisniewski M."/>
            <person name="Droby S."/>
            <person name="Gonzalez-Candelas L."/>
            <person name="Gabaldon T."/>
        </authorList>
    </citation>
    <scope>NUCLEOTIDE SEQUENCE [LARGE SCALE GENOMIC DNA]</scope>
    <source>
        <strain evidence="4 5">MD-8</strain>
    </source>
</reference>
<dbReference type="VEuPathDB" id="FungiDB:PEXP_083990"/>
<dbReference type="PROSITE" id="PS50297">
    <property type="entry name" value="ANK_REP_REGION"/>
    <property type="match status" value="1"/>
</dbReference>
<comment type="caution">
    <text evidence="4">The sequence shown here is derived from an EMBL/GenBank/DDBJ whole genome shotgun (WGS) entry which is preliminary data.</text>
</comment>
<feature type="repeat" description="ANK" evidence="3">
    <location>
        <begin position="29"/>
        <end position="58"/>
    </location>
</feature>
<dbReference type="Gene3D" id="1.25.40.20">
    <property type="entry name" value="Ankyrin repeat-containing domain"/>
    <property type="match status" value="2"/>
</dbReference>
<gene>
    <name evidence="4" type="ORF">PEX2_092520</name>
</gene>
<dbReference type="PANTHER" id="PTHR24189:SF50">
    <property type="entry name" value="ANKYRIN REPEAT AND SOCS BOX PROTEIN 2"/>
    <property type="match status" value="1"/>
</dbReference>
<dbReference type="PhylomeDB" id="A0A0A2IF25"/>
<dbReference type="OrthoDB" id="366390at2759"/>
<dbReference type="AlphaFoldDB" id="A0A0A2IF25"/>
<accession>A0A0A2IF25</accession>
<keyword evidence="5" id="KW-1185">Reference proteome</keyword>
<sequence length="396" mass="44378">MRHLLSWEVDVNRELWCYEDEKDQTLTWEPTSALHLAVEDDNLPMADLLLEHGADANAIFPERMPTSVVWLTQRTLTPLDVAVGRGNESMTLLHLQNGAKIRDEITLRRAIDHGGLLAAVKAGHHKPRDYDFIKLSEVAPNYNFRAVVEVLHLYGANLNEDSLLHDAVEHYGSLDNGVIERLLTLGADVNAKESEGDSVLSRAFENEYYDFQRCKAFVQLLTAHGAKAKPGELANALENAMLSEEFDWFELILDHVADVNSLLYTEGNSLHLVIANEFDHHASQEKFLKSLLNRGADVLLRYHESKTPLEHAISFSWNQNLAKLLLDAGAKAQCQGKEGARLLTNLIADGVNAWSNPDTNDLRDYLDGFPALDLHEFSGIDATIQLLIGCLSRLRR</sequence>
<dbReference type="PANTHER" id="PTHR24189">
    <property type="entry name" value="MYOTROPHIN"/>
    <property type="match status" value="1"/>
</dbReference>
<feature type="repeat" description="ANK" evidence="3">
    <location>
        <begin position="159"/>
        <end position="194"/>
    </location>
</feature>
<dbReference type="InterPro" id="IPR050745">
    <property type="entry name" value="Multifunctional_regulatory"/>
</dbReference>
<dbReference type="Proteomes" id="UP000030143">
    <property type="component" value="Unassembled WGS sequence"/>
</dbReference>
<dbReference type="GeneID" id="27681942"/>
<evidence type="ECO:0000256" key="2">
    <source>
        <dbReference type="ARBA" id="ARBA00023043"/>
    </source>
</evidence>
<evidence type="ECO:0000313" key="4">
    <source>
        <dbReference type="EMBL" id="KGO58897.1"/>
    </source>
</evidence>
<dbReference type="SMART" id="SM00248">
    <property type="entry name" value="ANK"/>
    <property type="match status" value="5"/>
</dbReference>
<dbReference type="InterPro" id="IPR036770">
    <property type="entry name" value="Ankyrin_rpt-contain_sf"/>
</dbReference>
<keyword evidence="2 3" id="KW-0040">ANK repeat</keyword>
<dbReference type="STRING" id="27334.A0A0A2IF25"/>
<name>A0A0A2IF25_PENEN</name>
<protein>
    <submittedName>
        <fullName evidence="4">Uncharacterized protein</fullName>
    </submittedName>
</protein>
<keyword evidence="1" id="KW-0677">Repeat</keyword>
<evidence type="ECO:0000256" key="3">
    <source>
        <dbReference type="PROSITE-ProRule" id="PRU00023"/>
    </source>
</evidence>
<evidence type="ECO:0000256" key="1">
    <source>
        <dbReference type="ARBA" id="ARBA00022737"/>
    </source>
</evidence>
<dbReference type="PROSITE" id="PS50088">
    <property type="entry name" value="ANK_REPEAT"/>
    <property type="match status" value="2"/>
</dbReference>
<dbReference type="InterPro" id="IPR002110">
    <property type="entry name" value="Ankyrin_rpt"/>
</dbReference>
<dbReference type="RefSeq" id="XP_016600238.1">
    <property type="nucleotide sequence ID" value="XM_016746522.1"/>
</dbReference>
<organism evidence="4 5">
    <name type="scientific">Penicillium expansum</name>
    <name type="common">Blue mold rot fungus</name>
    <dbReference type="NCBI Taxonomy" id="27334"/>
    <lineage>
        <taxon>Eukaryota</taxon>
        <taxon>Fungi</taxon>
        <taxon>Dikarya</taxon>
        <taxon>Ascomycota</taxon>
        <taxon>Pezizomycotina</taxon>
        <taxon>Eurotiomycetes</taxon>
        <taxon>Eurotiomycetidae</taxon>
        <taxon>Eurotiales</taxon>
        <taxon>Aspergillaceae</taxon>
        <taxon>Penicillium</taxon>
    </lineage>
</organism>
<dbReference type="EMBL" id="JQFZ01000110">
    <property type="protein sequence ID" value="KGO58897.1"/>
    <property type="molecule type" value="Genomic_DNA"/>
</dbReference>
<dbReference type="Pfam" id="PF00023">
    <property type="entry name" value="Ank"/>
    <property type="match status" value="1"/>
</dbReference>
<dbReference type="SUPFAM" id="SSF48403">
    <property type="entry name" value="Ankyrin repeat"/>
    <property type="match status" value="1"/>
</dbReference>